<protein>
    <submittedName>
        <fullName evidence="2">Uncharacterized protein</fullName>
    </submittedName>
</protein>
<feature type="region of interest" description="Disordered" evidence="1">
    <location>
        <begin position="193"/>
        <end position="218"/>
    </location>
</feature>
<organism evidence="2 3">
    <name type="scientific">Tulasnella calospora MUT 4182</name>
    <dbReference type="NCBI Taxonomy" id="1051891"/>
    <lineage>
        <taxon>Eukaryota</taxon>
        <taxon>Fungi</taxon>
        <taxon>Dikarya</taxon>
        <taxon>Basidiomycota</taxon>
        <taxon>Agaricomycotina</taxon>
        <taxon>Agaricomycetes</taxon>
        <taxon>Cantharellales</taxon>
        <taxon>Tulasnellaceae</taxon>
        <taxon>Tulasnella</taxon>
    </lineage>
</organism>
<proteinExistence type="predicted"/>
<dbReference type="HOGENOM" id="CLU_462466_0_0_1"/>
<feature type="region of interest" description="Disordered" evidence="1">
    <location>
        <begin position="149"/>
        <end position="170"/>
    </location>
</feature>
<feature type="compositionally biased region" description="Polar residues" evidence="1">
    <location>
        <begin position="151"/>
        <end position="163"/>
    </location>
</feature>
<evidence type="ECO:0000256" key="1">
    <source>
        <dbReference type="SAM" id="MobiDB-lite"/>
    </source>
</evidence>
<dbReference type="OrthoDB" id="3177534at2759"/>
<sequence>MDHSNSSTSHRADSAGLLLPPNNQFSTTVTPSTSFSSTSTLAFPMQPAQLTSIAARKAALFEKIGASASGSPSTTKDSSAVNPAYLAAPSFTQPDWVRLVAERRDRRDTCLSVATTSTAYSGTQPTPAKLTPMPTGSTVVSATADLGLGHPSQSSQGSFATDLTSRRRSSASSKVKMAVLALNAMEKVRQADGGPTWRVGAAPSPVDRDSRPGTSMRSWSRLSGATAAFGEPDLPKLLDPEISSRDRPFDFEDNEEKNWEDGGIIRGGDDEINLSTPVHATPYPDVPPDTTLASNLATYSLESIQDVEDEADEMDNQAPVGTLDETFDTHPPDMVSPRTGLAYVILPPWARSRPDDSEPKLIKPSQYRFSRKEPGVASKDSSGVSNSEVPRYAHGSQPTAVTSSPTQLDLSDIPSSSTQHVPLTPDLLQEVNSEPDDRNGIPEATPPASPCASPTPPPRAQLSRSTNTPIVLRGEGKRLPVHSKRHSTALYGNRPSTTNHIRNMSISNSPTPSLCRVRRASAMTPAPIRPQYTGMQPTKFWQAPERFRRPSSVLSVSLPQWESPVEVKAHNKIPLRKVETPGSAVKPMRF</sequence>
<feature type="region of interest" description="Disordered" evidence="1">
    <location>
        <begin position="488"/>
        <end position="512"/>
    </location>
</feature>
<dbReference type="EMBL" id="KN823031">
    <property type="protein sequence ID" value="KIO26022.1"/>
    <property type="molecule type" value="Genomic_DNA"/>
</dbReference>
<feature type="compositionally biased region" description="Polar residues" evidence="1">
    <location>
        <begin position="379"/>
        <end position="388"/>
    </location>
</feature>
<reference evidence="2 3" key="1">
    <citation type="submission" date="2014-04" db="EMBL/GenBank/DDBJ databases">
        <authorList>
            <consortium name="DOE Joint Genome Institute"/>
            <person name="Kuo A."/>
            <person name="Girlanda M."/>
            <person name="Perotto S."/>
            <person name="Kohler A."/>
            <person name="Nagy L.G."/>
            <person name="Floudas D."/>
            <person name="Copeland A."/>
            <person name="Barry K.W."/>
            <person name="Cichocki N."/>
            <person name="Veneault-Fourrey C."/>
            <person name="LaButti K."/>
            <person name="Lindquist E.A."/>
            <person name="Lipzen A."/>
            <person name="Lundell T."/>
            <person name="Morin E."/>
            <person name="Murat C."/>
            <person name="Sun H."/>
            <person name="Tunlid A."/>
            <person name="Henrissat B."/>
            <person name="Grigoriev I.V."/>
            <person name="Hibbett D.S."/>
            <person name="Martin F."/>
            <person name="Nordberg H.P."/>
            <person name="Cantor M.N."/>
            <person name="Hua S.X."/>
        </authorList>
    </citation>
    <scope>NUCLEOTIDE SEQUENCE [LARGE SCALE GENOMIC DNA]</scope>
    <source>
        <strain evidence="2 3">MUT 4182</strain>
    </source>
</reference>
<feature type="compositionally biased region" description="Basic and acidic residues" evidence="1">
    <location>
        <begin position="233"/>
        <end position="260"/>
    </location>
</feature>
<feature type="region of interest" description="Disordered" evidence="1">
    <location>
        <begin position="350"/>
        <end position="472"/>
    </location>
</feature>
<dbReference type="AlphaFoldDB" id="A0A0C3LX69"/>
<feature type="region of interest" description="Disordered" evidence="1">
    <location>
        <begin position="230"/>
        <end position="265"/>
    </location>
</feature>
<feature type="region of interest" description="Disordered" evidence="1">
    <location>
        <begin position="1"/>
        <end position="31"/>
    </location>
</feature>
<feature type="compositionally biased region" description="Polar residues" evidence="1">
    <location>
        <begin position="494"/>
        <end position="512"/>
    </location>
</feature>
<accession>A0A0C3LX69</accession>
<name>A0A0C3LX69_9AGAM</name>
<dbReference type="Proteomes" id="UP000054248">
    <property type="component" value="Unassembled WGS sequence"/>
</dbReference>
<feature type="compositionally biased region" description="Polar residues" evidence="1">
    <location>
        <begin position="396"/>
        <end position="421"/>
    </location>
</feature>
<gene>
    <name evidence="2" type="ORF">M407DRAFT_236152</name>
</gene>
<reference evidence="3" key="2">
    <citation type="submission" date="2015-01" db="EMBL/GenBank/DDBJ databases">
        <title>Evolutionary Origins and Diversification of the Mycorrhizal Mutualists.</title>
        <authorList>
            <consortium name="DOE Joint Genome Institute"/>
            <consortium name="Mycorrhizal Genomics Consortium"/>
            <person name="Kohler A."/>
            <person name="Kuo A."/>
            <person name="Nagy L.G."/>
            <person name="Floudas D."/>
            <person name="Copeland A."/>
            <person name="Barry K.W."/>
            <person name="Cichocki N."/>
            <person name="Veneault-Fourrey C."/>
            <person name="LaButti K."/>
            <person name="Lindquist E.A."/>
            <person name="Lipzen A."/>
            <person name="Lundell T."/>
            <person name="Morin E."/>
            <person name="Murat C."/>
            <person name="Riley R."/>
            <person name="Ohm R."/>
            <person name="Sun H."/>
            <person name="Tunlid A."/>
            <person name="Henrissat B."/>
            <person name="Grigoriev I.V."/>
            <person name="Hibbett D.S."/>
            <person name="Martin F."/>
        </authorList>
    </citation>
    <scope>NUCLEOTIDE SEQUENCE [LARGE SCALE GENOMIC DNA]</scope>
    <source>
        <strain evidence="3">MUT 4182</strain>
    </source>
</reference>
<feature type="compositionally biased region" description="Pro residues" evidence="1">
    <location>
        <begin position="444"/>
        <end position="459"/>
    </location>
</feature>
<evidence type="ECO:0000313" key="3">
    <source>
        <dbReference type="Proteomes" id="UP000054248"/>
    </source>
</evidence>
<evidence type="ECO:0000313" key="2">
    <source>
        <dbReference type="EMBL" id="KIO26022.1"/>
    </source>
</evidence>
<feature type="compositionally biased region" description="Basic and acidic residues" evidence="1">
    <location>
        <begin position="352"/>
        <end position="361"/>
    </location>
</feature>
<keyword evidence="3" id="KW-1185">Reference proteome</keyword>